<comment type="caution">
    <text evidence="1">The sequence shown here is derived from an EMBL/GenBank/DDBJ whole genome shotgun (WGS) entry which is preliminary data.</text>
</comment>
<dbReference type="EMBL" id="QSJG01000003">
    <property type="protein sequence ID" value="RHD58075.1"/>
    <property type="molecule type" value="Genomic_DNA"/>
</dbReference>
<organism evidence="1 2">
    <name type="scientific">Phocaeicola plebeius</name>
    <dbReference type="NCBI Taxonomy" id="310297"/>
    <lineage>
        <taxon>Bacteria</taxon>
        <taxon>Pseudomonadati</taxon>
        <taxon>Bacteroidota</taxon>
        <taxon>Bacteroidia</taxon>
        <taxon>Bacteroidales</taxon>
        <taxon>Bacteroidaceae</taxon>
        <taxon>Phocaeicola</taxon>
    </lineage>
</organism>
<proteinExistence type="predicted"/>
<dbReference type="AlphaFoldDB" id="A0A414G158"/>
<accession>A0A414G158</accession>
<dbReference type="Proteomes" id="UP000284361">
    <property type="component" value="Unassembled WGS sequence"/>
</dbReference>
<evidence type="ECO:0000313" key="2">
    <source>
        <dbReference type="Proteomes" id="UP000284361"/>
    </source>
</evidence>
<gene>
    <name evidence="1" type="ORF">DW789_02345</name>
</gene>
<evidence type="ECO:0000313" key="1">
    <source>
        <dbReference type="EMBL" id="RHD58075.1"/>
    </source>
</evidence>
<protein>
    <submittedName>
        <fullName evidence="1">Uncharacterized protein</fullName>
    </submittedName>
</protein>
<name>A0A414G158_9BACT</name>
<sequence length="34" mass="3933">MYNNARPHRALGMKTPMEVFSGRGGNPLMEYRYS</sequence>
<reference evidence="1 2" key="1">
    <citation type="submission" date="2018-08" db="EMBL/GenBank/DDBJ databases">
        <title>A genome reference for cultivated species of the human gut microbiota.</title>
        <authorList>
            <person name="Zou Y."/>
            <person name="Xue W."/>
            <person name="Luo G."/>
        </authorList>
    </citation>
    <scope>NUCLEOTIDE SEQUENCE [LARGE SCALE GENOMIC DNA]</scope>
    <source>
        <strain evidence="1 2">AM31-10</strain>
    </source>
</reference>